<evidence type="ECO:0000313" key="1">
    <source>
        <dbReference type="EMBL" id="OQP59342.1"/>
    </source>
</evidence>
<name>A0A1V9FLW7_9BACT</name>
<sequence length="69" mass="7991">MGYYLEGYGFNFFAQQSNENFVSIASKHILFYHIRTTTNTCYCNFTLSVTKTRLIPALGHIYRSINVIT</sequence>
<dbReference type="AlphaFoldDB" id="A0A1V9FLW7"/>
<accession>A0A1V9FLW7</accession>
<comment type="caution">
    <text evidence="1">The sequence shown here is derived from an EMBL/GenBank/DDBJ whole genome shotgun (WGS) entry which is preliminary data.</text>
</comment>
<dbReference type="EMBL" id="LWBP01000178">
    <property type="protein sequence ID" value="OQP59342.1"/>
    <property type="molecule type" value="Genomic_DNA"/>
</dbReference>
<protein>
    <submittedName>
        <fullName evidence="1">Uncharacterized protein</fullName>
    </submittedName>
</protein>
<keyword evidence="2" id="KW-1185">Reference proteome</keyword>
<proteinExistence type="predicted"/>
<reference evidence="2" key="1">
    <citation type="submission" date="2016-04" db="EMBL/GenBank/DDBJ databases">
        <authorList>
            <person name="Chen L."/>
            <person name="Zhuang W."/>
            <person name="Wang G."/>
        </authorList>
    </citation>
    <scope>NUCLEOTIDE SEQUENCE [LARGE SCALE GENOMIC DNA]</scope>
    <source>
        <strain evidence="2">208</strain>
    </source>
</reference>
<evidence type="ECO:0000313" key="2">
    <source>
        <dbReference type="Proteomes" id="UP000192276"/>
    </source>
</evidence>
<gene>
    <name evidence="1" type="ORF">A4R26_21220</name>
</gene>
<dbReference type="Proteomes" id="UP000192276">
    <property type="component" value="Unassembled WGS sequence"/>
</dbReference>
<organism evidence="1 2">
    <name type="scientific">Niastella populi</name>
    <dbReference type="NCBI Taxonomy" id="550983"/>
    <lineage>
        <taxon>Bacteria</taxon>
        <taxon>Pseudomonadati</taxon>
        <taxon>Bacteroidota</taxon>
        <taxon>Chitinophagia</taxon>
        <taxon>Chitinophagales</taxon>
        <taxon>Chitinophagaceae</taxon>
        <taxon>Niastella</taxon>
    </lineage>
</organism>